<sequence>MILYTVIPNEQVYPTSDADYTGQMMIERQGIPMIVQQVDQQYRIVRLMSSDPADYLIEQYCPGQYIK</sequence>
<comment type="caution">
    <text evidence="1">The sequence shown here is derived from an EMBL/GenBank/DDBJ whole genome shotgun (WGS) entry which is preliminary data.</text>
</comment>
<protein>
    <submittedName>
        <fullName evidence="1">Uncharacterized protein</fullName>
    </submittedName>
</protein>
<dbReference type="Proteomes" id="UP001646157">
    <property type="component" value="Unassembled WGS sequence"/>
</dbReference>
<dbReference type="EMBL" id="JAFBDZ010000003">
    <property type="protein sequence ID" value="MBM7586891.1"/>
    <property type="molecule type" value="Genomic_DNA"/>
</dbReference>
<accession>A0ABS2NGA5</accession>
<dbReference type="InterPro" id="IPR025619">
    <property type="entry name" value="YlzJ"/>
</dbReference>
<gene>
    <name evidence="1" type="ORF">JOC86_003443</name>
</gene>
<dbReference type="Pfam" id="PF14035">
    <property type="entry name" value="YlzJ"/>
    <property type="match status" value="1"/>
</dbReference>
<proteinExistence type="predicted"/>
<name>A0ABS2NGA5_9BACI</name>
<organism evidence="1 2">
    <name type="scientific">Rossellomorea pakistanensis</name>
    <dbReference type="NCBI Taxonomy" id="992288"/>
    <lineage>
        <taxon>Bacteria</taxon>
        <taxon>Bacillati</taxon>
        <taxon>Bacillota</taxon>
        <taxon>Bacilli</taxon>
        <taxon>Bacillales</taxon>
        <taxon>Bacillaceae</taxon>
        <taxon>Rossellomorea</taxon>
    </lineage>
</organism>
<evidence type="ECO:0000313" key="1">
    <source>
        <dbReference type="EMBL" id="MBM7586891.1"/>
    </source>
</evidence>
<dbReference type="RefSeq" id="WP_205174062.1">
    <property type="nucleotide sequence ID" value="NZ_JAFBDZ010000003.1"/>
</dbReference>
<evidence type="ECO:0000313" key="2">
    <source>
        <dbReference type="Proteomes" id="UP001646157"/>
    </source>
</evidence>
<reference evidence="1 2" key="1">
    <citation type="submission" date="2021-01" db="EMBL/GenBank/DDBJ databases">
        <title>Genomic Encyclopedia of Type Strains, Phase IV (KMG-IV): sequencing the most valuable type-strain genomes for metagenomic binning, comparative biology and taxonomic classification.</title>
        <authorList>
            <person name="Goeker M."/>
        </authorList>
    </citation>
    <scope>NUCLEOTIDE SEQUENCE [LARGE SCALE GENOMIC DNA]</scope>
    <source>
        <strain evidence="1 2">DSM 24834</strain>
    </source>
</reference>
<keyword evidence="2" id="KW-1185">Reference proteome</keyword>